<accession>A0AA36F4C2</accession>
<dbReference type="Proteomes" id="UP001162480">
    <property type="component" value="Chromosome 4"/>
</dbReference>
<name>A0AA36F4C2_OCTVU</name>
<organism evidence="1 2">
    <name type="scientific">Octopus vulgaris</name>
    <name type="common">Common octopus</name>
    <dbReference type="NCBI Taxonomy" id="6645"/>
    <lineage>
        <taxon>Eukaryota</taxon>
        <taxon>Metazoa</taxon>
        <taxon>Spiralia</taxon>
        <taxon>Lophotrochozoa</taxon>
        <taxon>Mollusca</taxon>
        <taxon>Cephalopoda</taxon>
        <taxon>Coleoidea</taxon>
        <taxon>Octopodiformes</taxon>
        <taxon>Octopoda</taxon>
        <taxon>Incirrata</taxon>
        <taxon>Octopodidae</taxon>
        <taxon>Octopus</taxon>
    </lineage>
</organism>
<reference evidence="1" key="1">
    <citation type="submission" date="2023-08" db="EMBL/GenBank/DDBJ databases">
        <authorList>
            <person name="Alioto T."/>
            <person name="Alioto T."/>
            <person name="Gomez Garrido J."/>
        </authorList>
    </citation>
    <scope>NUCLEOTIDE SEQUENCE</scope>
</reference>
<gene>
    <name evidence="1" type="ORF">OCTVUL_1B013293</name>
</gene>
<proteinExistence type="predicted"/>
<evidence type="ECO:0000313" key="2">
    <source>
        <dbReference type="Proteomes" id="UP001162480"/>
    </source>
</evidence>
<dbReference type="AlphaFoldDB" id="A0AA36F4C2"/>
<dbReference type="EMBL" id="OX597817">
    <property type="protein sequence ID" value="CAI9722048.1"/>
    <property type="molecule type" value="Genomic_DNA"/>
</dbReference>
<protein>
    <submittedName>
        <fullName evidence="1">Tigger transposable element-derived protein 1-like isoform X1</fullName>
    </submittedName>
</protein>
<evidence type="ECO:0000313" key="1">
    <source>
        <dbReference type="EMBL" id="CAI9722048.1"/>
    </source>
</evidence>
<keyword evidence="2" id="KW-1185">Reference proteome</keyword>
<sequence length="214" mass="25320">MDQGNISSFKSYNLRFTFERLIEVTDKENGPTIQEFWKSFNILDVIKLIKKTWDKIAVKNMKRIWENLCPKLIDIFEEFDNLHEGLQKETDTIIDIAKGLNFEISPEDVKEALYADSDEITNEELLEMEKFECEEKENDESPERCFSAKKLNEAFLHIEKAIEIFEQQDADFERSSTVAANLMRGHACYREIYREVKKKSFQQTTLDNFFNKEN</sequence>